<name>A0ACB8I4B6_CITSI</name>
<protein>
    <submittedName>
        <fullName evidence="1">Protein SRG1</fullName>
    </submittedName>
</protein>
<comment type="caution">
    <text evidence="1">The sequence shown here is derived from an EMBL/GenBank/DDBJ whole genome shotgun (WGS) entry which is preliminary data.</text>
</comment>
<keyword evidence="2" id="KW-1185">Reference proteome</keyword>
<gene>
    <name evidence="1" type="ORF">KPL71_027133</name>
</gene>
<evidence type="ECO:0000313" key="2">
    <source>
        <dbReference type="Proteomes" id="UP000829398"/>
    </source>
</evidence>
<organism evidence="1 2">
    <name type="scientific">Citrus sinensis</name>
    <name type="common">Sweet orange</name>
    <name type="synonym">Citrus aurantium var. sinensis</name>
    <dbReference type="NCBI Taxonomy" id="2711"/>
    <lineage>
        <taxon>Eukaryota</taxon>
        <taxon>Viridiplantae</taxon>
        <taxon>Streptophyta</taxon>
        <taxon>Embryophyta</taxon>
        <taxon>Tracheophyta</taxon>
        <taxon>Spermatophyta</taxon>
        <taxon>Magnoliopsida</taxon>
        <taxon>eudicotyledons</taxon>
        <taxon>Gunneridae</taxon>
        <taxon>Pentapetalae</taxon>
        <taxon>rosids</taxon>
        <taxon>malvids</taxon>
        <taxon>Sapindales</taxon>
        <taxon>Rutaceae</taxon>
        <taxon>Aurantioideae</taxon>
        <taxon>Citrus</taxon>
    </lineage>
</organism>
<sequence>MEAKSTTMGSSLVVPLIQELAKNTPTIVPSRFTVNDEDHVPLISSSEQVLIPVIDMQKLLSGDFMDSELGKLDHACREWGFFQLVNHGVSSSLVEKVKVEIQEFFNLPMEEKEKFWMRPGETEGFGQNFVVSEEQRLDWAYGFTMFTLPTYLRKPHLFPKLPLPLRDTLEAWSAELGNLSQKLLHQMAKALGIDANDVKALFEEAMQTMRMNYYPPCPKPEQVIGFKSHSDASSITILLQLNETVGLQIKKDGMWVPVIPLPDAFIINVGDILEYRASCNRKFN</sequence>
<dbReference type="Proteomes" id="UP000829398">
    <property type="component" value="Chromosome 9"/>
</dbReference>
<evidence type="ECO:0000313" key="1">
    <source>
        <dbReference type="EMBL" id="KAH9681903.1"/>
    </source>
</evidence>
<reference evidence="2" key="1">
    <citation type="journal article" date="2023" name="Hortic. Res.">
        <title>A chromosome-level phased genome enabling allele-level studies in sweet orange: a case study on citrus Huanglongbing tolerance.</title>
        <authorList>
            <person name="Wu B."/>
            <person name="Yu Q."/>
            <person name="Deng Z."/>
            <person name="Duan Y."/>
            <person name="Luo F."/>
            <person name="Gmitter F. Jr."/>
        </authorList>
    </citation>
    <scope>NUCLEOTIDE SEQUENCE [LARGE SCALE GENOMIC DNA]</scope>
    <source>
        <strain evidence="2">cv. Valencia</strain>
    </source>
</reference>
<dbReference type="EMBL" id="CM039178">
    <property type="protein sequence ID" value="KAH9681903.1"/>
    <property type="molecule type" value="Genomic_DNA"/>
</dbReference>
<proteinExistence type="predicted"/>
<accession>A0ACB8I4B6</accession>